<dbReference type="Pfam" id="PF25019">
    <property type="entry name" value="LRR_R13L1-DRL21"/>
    <property type="match status" value="1"/>
</dbReference>
<dbReference type="Proteomes" id="UP000059680">
    <property type="component" value="Chromosome 3"/>
</dbReference>
<protein>
    <submittedName>
        <fullName evidence="3">Os03g0222350 protein</fullName>
    </submittedName>
</protein>
<feature type="compositionally biased region" description="Basic residues" evidence="1">
    <location>
        <begin position="207"/>
        <end position="216"/>
    </location>
</feature>
<reference evidence="3 4" key="3">
    <citation type="journal article" date="2013" name="Rice">
        <title>Improvement of the Oryza sativa Nipponbare reference genome using next generation sequence and optical map data.</title>
        <authorList>
            <person name="Kawahara Y."/>
            <person name="de la Bastide M."/>
            <person name="Hamilton J.P."/>
            <person name="Kanamori H."/>
            <person name="McCombie W.R."/>
            <person name="Ouyang S."/>
            <person name="Schwartz D.C."/>
            <person name="Tanaka T."/>
            <person name="Wu J."/>
            <person name="Zhou S."/>
            <person name="Childs K.L."/>
            <person name="Davidson R.M."/>
            <person name="Lin H."/>
            <person name="Quesada-Ocampo L."/>
            <person name="Vaillancourt B."/>
            <person name="Sakai H."/>
            <person name="Lee S.S."/>
            <person name="Kim J."/>
            <person name="Numa H."/>
            <person name="Itoh T."/>
            <person name="Buell C.R."/>
            <person name="Matsumoto T."/>
        </authorList>
    </citation>
    <scope>NUCLEOTIDE SEQUENCE [LARGE SCALE GENOMIC DNA]</scope>
    <source>
        <strain evidence="4">cv. Nipponbare</strain>
    </source>
</reference>
<dbReference type="EMBL" id="AP014959">
    <property type="protein sequence ID" value="BAS83026.1"/>
    <property type="molecule type" value="Genomic_DNA"/>
</dbReference>
<dbReference type="STRING" id="39947.A0A0P0VUT4"/>
<dbReference type="PaxDb" id="39947-A0A0P0VUT4"/>
<dbReference type="InterPro" id="IPR056789">
    <property type="entry name" value="LRR_R13L1-DRL21"/>
</dbReference>
<reference evidence="3 4" key="2">
    <citation type="journal article" date="2013" name="Plant Cell Physiol.">
        <title>Rice Annotation Project Database (RAP-DB): an integrative and interactive database for rice genomics.</title>
        <authorList>
            <person name="Sakai H."/>
            <person name="Lee S.S."/>
            <person name="Tanaka T."/>
            <person name="Numa H."/>
            <person name="Kim J."/>
            <person name="Kawahara Y."/>
            <person name="Wakimoto H."/>
            <person name="Yang C.C."/>
            <person name="Iwamoto M."/>
            <person name="Abe T."/>
            <person name="Yamada Y."/>
            <person name="Muto A."/>
            <person name="Inokuchi H."/>
            <person name="Ikemura T."/>
            <person name="Matsumoto T."/>
            <person name="Sasaki T."/>
            <person name="Itoh T."/>
        </authorList>
    </citation>
    <scope>NUCLEOTIDE SEQUENCE [LARGE SCALE GENOMIC DNA]</scope>
    <source>
        <strain evidence="4">cv. Nipponbare</strain>
    </source>
</reference>
<reference evidence="4" key="1">
    <citation type="journal article" date="2005" name="Nature">
        <title>The map-based sequence of the rice genome.</title>
        <authorList>
            <consortium name="International rice genome sequencing project (IRGSP)"/>
            <person name="Matsumoto T."/>
            <person name="Wu J."/>
            <person name="Kanamori H."/>
            <person name="Katayose Y."/>
            <person name="Fujisawa M."/>
            <person name="Namiki N."/>
            <person name="Mizuno H."/>
            <person name="Yamamoto K."/>
            <person name="Antonio B.A."/>
            <person name="Baba T."/>
            <person name="Sakata K."/>
            <person name="Nagamura Y."/>
            <person name="Aoki H."/>
            <person name="Arikawa K."/>
            <person name="Arita K."/>
            <person name="Bito T."/>
            <person name="Chiden Y."/>
            <person name="Fujitsuka N."/>
            <person name="Fukunaka R."/>
            <person name="Hamada M."/>
            <person name="Harada C."/>
            <person name="Hayashi A."/>
            <person name="Hijishita S."/>
            <person name="Honda M."/>
            <person name="Hosokawa S."/>
            <person name="Ichikawa Y."/>
            <person name="Idonuma A."/>
            <person name="Iijima M."/>
            <person name="Ikeda M."/>
            <person name="Ikeno M."/>
            <person name="Ito K."/>
            <person name="Ito S."/>
            <person name="Ito T."/>
            <person name="Ito Y."/>
            <person name="Ito Y."/>
            <person name="Iwabuchi A."/>
            <person name="Kamiya K."/>
            <person name="Karasawa W."/>
            <person name="Kurita K."/>
            <person name="Katagiri S."/>
            <person name="Kikuta A."/>
            <person name="Kobayashi H."/>
            <person name="Kobayashi N."/>
            <person name="Machita K."/>
            <person name="Maehara T."/>
            <person name="Masukawa M."/>
            <person name="Mizubayashi T."/>
            <person name="Mukai Y."/>
            <person name="Nagasaki H."/>
            <person name="Nagata Y."/>
            <person name="Naito S."/>
            <person name="Nakashima M."/>
            <person name="Nakama Y."/>
            <person name="Nakamichi Y."/>
            <person name="Nakamura M."/>
            <person name="Meguro A."/>
            <person name="Negishi M."/>
            <person name="Ohta I."/>
            <person name="Ohta T."/>
            <person name="Okamoto M."/>
            <person name="Ono N."/>
            <person name="Saji S."/>
            <person name="Sakaguchi M."/>
            <person name="Sakai K."/>
            <person name="Shibata M."/>
            <person name="Shimokawa T."/>
            <person name="Song J."/>
            <person name="Takazaki Y."/>
            <person name="Terasawa K."/>
            <person name="Tsugane M."/>
            <person name="Tsuji K."/>
            <person name="Ueda S."/>
            <person name="Waki K."/>
            <person name="Yamagata H."/>
            <person name="Yamamoto M."/>
            <person name="Yamamoto S."/>
            <person name="Yamane H."/>
            <person name="Yoshiki S."/>
            <person name="Yoshihara R."/>
            <person name="Yukawa K."/>
            <person name="Zhong H."/>
            <person name="Yano M."/>
            <person name="Yuan Q."/>
            <person name="Ouyang S."/>
            <person name="Liu J."/>
            <person name="Jones K.M."/>
            <person name="Gansberger K."/>
            <person name="Moffat K."/>
            <person name="Hill J."/>
            <person name="Bera J."/>
            <person name="Fadrosh D."/>
            <person name="Jin S."/>
            <person name="Johri S."/>
            <person name="Kim M."/>
            <person name="Overton L."/>
            <person name="Reardon M."/>
            <person name="Tsitrin T."/>
            <person name="Vuong H."/>
            <person name="Weaver B."/>
            <person name="Ciecko A."/>
            <person name="Tallon L."/>
            <person name="Jackson J."/>
            <person name="Pai G."/>
            <person name="Aken S.V."/>
            <person name="Utterback T."/>
            <person name="Reidmuller S."/>
            <person name="Feldblyum T."/>
            <person name="Hsiao J."/>
            <person name="Zismann V."/>
            <person name="Iobst S."/>
            <person name="de Vazeille A.R."/>
            <person name="Buell C.R."/>
            <person name="Ying K."/>
            <person name="Li Y."/>
            <person name="Lu T."/>
            <person name="Huang Y."/>
            <person name="Zhao Q."/>
            <person name="Feng Q."/>
            <person name="Zhang L."/>
            <person name="Zhu J."/>
            <person name="Weng Q."/>
            <person name="Mu J."/>
            <person name="Lu Y."/>
            <person name="Fan D."/>
            <person name="Liu Y."/>
            <person name="Guan J."/>
            <person name="Zhang Y."/>
            <person name="Yu S."/>
            <person name="Liu X."/>
            <person name="Zhang Y."/>
            <person name="Hong G."/>
            <person name="Han B."/>
            <person name="Choisne N."/>
            <person name="Demange N."/>
            <person name="Orjeda G."/>
            <person name="Samain S."/>
            <person name="Cattolico L."/>
            <person name="Pelletier E."/>
            <person name="Couloux A."/>
            <person name="Segurens B."/>
            <person name="Wincker P."/>
            <person name="D'Hont A."/>
            <person name="Scarpelli C."/>
            <person name="Weissenbach J."/>
            <person name="Salanoubat M."/>
            <person name="Quetier F."/>
            <person name="Yu Y."/>
            <person name="Kim H.R."/>
            <person name="Rambo T."/>
            <person name="Currie J."/>
            <person name="Collura K."/>
            <person name="Luo M."/>
            <person name="Yang T."/>
            <person name="Ammiraju J.S.S."/>
            <person name="Engler F."/>
            <person name="Soderlund C."/>
            <person name="Wing R.A."/>
            <person name="Palmer L.E."/>
            <person name="de la Bastide M."/>
            <person name="Spiegel L."/>
            <person name="Nascimento L."/>
            <person name="Zutavern T."/>
            <person name="O'Shaughnessy A."/>
            <person name="Dike S."/>
            <person name="Dedhia N."/>
            <person name="Preston R."/>
            <person name="Balija V."/>
            <person name="McCombie W.R."/>
            <person name="Chow T."/>
            <person name="Chen H."/>
            <person name="Chung M."/>
            <person name="Chen C."/>
            <person name="Shaw J."/>
            <person name="Wu H."/>
            <person name="Hsiao K."/>
            <person name="Chao Y."/>
            <person name="Chu M."/>
            <person name="Cheng C."/>
            <person name="Hour A."/>
            <person name="Lee P."/>
            <person name="Lin S."/>
            <person name="Lin Y."/>
            <person name="Liou J."/>
            <person name="Liu S."/>
            <person name="Hsing Y."/>
            <person name="Raghuvanshi S."/>
            <person name="Mohanty A."/>
            <person name="Bharti A.K."/>
            <person name="Gaur A."/>
            <person name="Gupta V."/>
            <person name="Kumar D."/>
            <person name="Ravi V."/>
            <person name="Vij S."/>
            <person name="Kapur A."/>
            <person name="Khurana P."/>
            <person name="Khurana P."/>
            <person name="Khurana J.P."/>
            <person name="Tyagi A.K."/>
            <person name="Gaikwad K."/>
            <person name="Singh A."/>
            <person name="Dalal V."/>
            <person name="Srivastava S."/>
            <person name="Dixit A."/>
            <person name="Pal A.K."/>
            <person name="Ghazi I.A."/>
            <person name="Yadav M."/>
            <person name="Pandit A."/>
            <person name="Bhargava A."/>
            <person name="Sureshbabu K."/>
            <person name="Batra K."/>
            <person name="Sharma T.R."/>
            <person name="Mohapatra T."/>
            <person name="Singh N.K."/>
            <person name="Messing J."/>
            <person name="Nelson A.B."/>
            <person name="Fuks G."/>
            <person name="Kavchok S."/>
            <person name="Keizer G."/>
            <person name="Linton E."/>
            <person name="Llaca V."/>
            <person name="Song R."/>
            <person name="Tanyolac B."/>
            <person name="Young S."/>
            <person name="Ho-Il K."/>
            <person name="Hahn J.H."/>
            <person name="Sangsakoo G."/>
            <person name="Vanavichit A."/>
            <person name="de Mattos Luiz.A.T."/>
            <person name="Zimmer P.D."/>
            <person name="Malone G."/>
            <person name="Dellagostin O."/>
            <person name="de Oliveira A.C."/>
            <person name="Bevan M."/>
            <person name="Bancroft I."/>
            <person name="Minx P."/>
            <person name="Cordum H."/>
            <person name="Wilson R."/>
            <person name="Cheng Z."/>
            <person name="Jin W."/>
            <person name="Jiang J."/>
            <person name="Leong S.A."/>
            <person name="Iwama H."/>
            <person name="Gojobori T."/>
            <person name="Itoh T."/>
            <person name="Niimura Y."/>
            <person name="Fujii Y."/>
            <person name="Habara T."/>
            <person name="Sakai H."/>
            <person name="Sato Y."/>
            <person name="Wilson G."/>
            <person name="Kumar K."/>
            <person name="McCouch S."/>
            <person name="Juretic N."/>
            <person name="Hoen D."/>
            <person name="Wright S."/>
            <person name="Bruskiewich R."/>
            <person name="Bureau T."/>
            <person name="Miyao A."/>
            <person name="Hirochika H."/>
            <person name="Nishikawa T."/>
            <person name="Kadowaki K."/>
            <person name="Sugiura M."/>
            <person name="Burr B."/>
            <person name="Sasaki T."/>
        </authorList>
    </citation>
    <scope>NUCLEOTIDE SEQUENCE [LARGE SCALE GENOMIC DNA]</scope>
    <source>
        <strain evidence="4">cv. Nipponbare</strain>
    </source>
</reference>
<evidence type="ECO:0000313" key="3">
    <source>
        <dbReference type="EMBL" id="BAS83026.1"/>
    </source>
</evidence>
<keyword evidence="4" id="KW-1185">Reference proteome</keyword>
<accession>A0A0P0VUT4</accession>
<name>A0A0P0VUT4_ORYSJ</name>
<gene>
    <name evidence="3" type="ordered locus">Os03g0222350</name>
    <name evidence="3" type="ORF">OSNPB_030222350</name>
</gene>
<dbReference type="InParanoid" id="A0A0P0VUT4"/>
<organism evidence="3 4">
    <name type="scientific">Oryza sativa subsp. japonica</name>
    <name type="common">Rice</name>
    <dbReference type="NCBI Taxonomy" id="39947"/>
    <lineage>
        <taxon>Eukaryota</taxon>
        <taxon>Viridiplantae</taxon>
        <taxon>Streptophyta</taxon>
        <taxon>Embryophyta</taxon>
        <taxon>Tracheophyta</taxon>
        <taxon>Spermatophyta</taxon>
        <taxon>Magnoliopsida</taxon>
        <taxon>Liliopsida</taxon>
        <taxon>Poales</taxon>
        <taxon>Poaceae</taxon>
        <taxon>BOP clade</taxon>
        <taxon>Oryzoideae</taxon>
        <taxon>Oryzeae</taxon>
        <taxon>Oryzinae</taxon>
        <taxon>Oryza</taxon>
        <taxon>Oryza sativa</taxon>
    </lineage>
</organism>
<proteinExistence type="predicted"/>
<feature type="domain" description="R13L1/DRL21-like LRR repeat region" evidence="2">
    <location>
        <begin position="63"/>
        <end position="138"/>
    </location>
</feature>
<dbReference type="AlphaFoldDB" id="A0A0P0VUT4"/>
<evidence type="ECO:0000259" key="2">
    <source>
        <dbReference type="Pfam" id="PF25019"/>
    </source>
</evidence>
<feature type="region of interest" description="Disordered" evidence="1">
    <location>
        <begin position="158"/>
        <end position="216"/>
    </location>
</feature>
<feature type="compositionally biased region" description="Polar residues" evidence="1">
    <location>
        <begin position="158"/>
        <end position="179"/>
    </location>
</feature>
<evidence type="ECO:0000256" key="1">
    <source>
        <dbReference type="SAM" id="MobiDB-lite"/>
    </source>
</evidence>
<sequence>MDADVVGCRLLRSSSSYGALLLPFPSASTPVTSLPDPAAPVVEGVRYGQGHDLCVCLKRTFECEAKNVKLKEKRHLGSLSLEWSEDDGTNSREDCSIILGNLEPNSNMKNLKISGYAGAKIPYWIAKAYVKNLISLDLGIGKLYKLEETSISCRIPTAQASSIGQPSSSFRIPTAQASSRDGGLDARQQPHIRATAAGGGGLDATAARRRQPARTT</sequence>
<evidence type="ECO:0000313" key="4">
    <source>
        <dbReference type="Proteomes" id="UP000059680"/>
    </source>
</evidence>